<keyword evidence="3" id="KW-1185">Reference proteome</keyword>
<dbReference type="Gene3D" id="1.20.1600.10">
    <property type="entry name" value="Outer membrane efflux proteins (OEP)"/>
    <property type="match status" value="1"/>
</dbReference>
<evidence type="ECO:0000313" key="3">
    <source>
        <dbReference type="Proteomes" id="UP000477782"/>
    </source>
</evidence>
<dbReference type="RefSeq" id="WP_164626328.1">
    <property type="nucleotide sequence ID" value="NZ_JAAIVJ010000007.1"/>
</dbReference>
<dbReference type="AlphaFoldDB" id="A0A6M0QUK1"/>
<sequence>MAQGRNTGSSTGAKPPARPWAGLVAMALVLTGCAGEGGLASRMNLRPADTATVPAEGGSALISGLQARRSVLPPGGSYARVADAVLEADAGAAAAELRIARLRSEARAKNWLPNLGPAVTLTSLNGLAAGLLLEQALFDHGKRKAERAYAAADVEVAAVTLSSDINQRVFDGLTHYVNAERARAQGAVSARATGRLADFADVMRQRVEGGLSDRSEMQVIAQKLVEMQATQAADREAEISATAELAAMAAMPVDGVRGIDRLSVVGNTMTPLSLVKAQGEGARAIAESRIARAGLMPGLTANADLTSDGIEPGLRLGGAGLLGWGSKEEKAALDATGDVVARRIAEAGETAERRIVALERQIAQLQGQQAEGAAVLAQTEGNLDLFTEQYKLGRRTLLELVGQYDSFARLERDQVSLSYSIALLELEIARDRGVLVDGARM</sequence>
<dbReference type="GO" id="GO:0015562">
    <property type="term" value="F:efflux transmembrane transporter activity"/>
    <property type="evidence" value="ECO:0007669"/>
    <property type="project" value="InterPro"/>
</dbReference>
<feature type="coiled-coil region" evidence="1">
    <location>
        <begin position="341"/>
        <end position="368"/>
    </location>
</feature>
<name>A0A6M0QUK1_9RHOB</name>
<evidence type="ECO:0000256" key="1">
    <source>
        <dbReference type="SAM" id="Coils"/>
    </source>
</evidence>
<keyword evidence="1" id="KW-0175">Coiled coil</keyword>
<accession>A0A6M0QUK1</accession>
<proteinExistence type="predicted"/>
<dbReference type="Proteomes" id="UP000477782">
    <property type="component" value="Unassembled WGS sequence"/>
</dbReference>
<reference evidence="2 3" key="1">
    <citation type="submission" date="2020-02" db="EMBL/GenBank/DDBJ databases">
        <authorList>
            <person name="Chen W.-M."/>
        </authorList>
    </citation>
    <scope>NUCLEOTIDE SEQUENCE [LARGE SCALE GENOMIC DNA]</scope>
    <source>
        <strain evidence="2 3">KMS-5</strain>
    </source>
</reference>
<dbReference type="EMBL" id="JAAIVJ010000007">
    <property type="protein sequence ID" value="NEY91166.1"/>
    <property type="molecule type" value="Genomic_DNA"/>
</dbReference>
<gene>
    <name evidence="2" type="ORF">G4Z14_12735</name>
</gene>
<comment type="caution">
    <text evidence="2">The sequence shown here is derived from an EMBL/GenBank/DDBJ whole genome shotgun (WGS) entry which is preliminary data.</text>
</comment>
<dbReference type="SUPFAM" id="SSF56954">
    <property type="entry name" value="Outer membrane efflux proteins (OEP)"/>
    <property type="match status" value="1"/>
</dbReference>
<organism evidence="2 3">
    <name type="scientific">Tabrizicola oligotrophica</name>
    <dbReference type="NCBI Taxonomy" id="2710650"/>
    <lineage>
        <taxon>Bacteria</taxon>
        <taxon>Pseudomonadati</taxon>
        <taxon>Pseudomonadota</taxon>
        <taxon>Alphaproteobacteria</taxon>
        <taxon>Rhodobacterales</taxon>
        <taxon>Paracoccaceae</taxon>
        <taxon>Tabrizicola</taxon>
    </lineage>
</organism>
<dbReference type="PROSITE" id="PS51257">
    <property type="entry name" value="PROKAR_LIPOPROTEIN"/>
    <property type="match status" value="1"/>
</dbReference>
<protein>
    <submittedName>
        <fullName evidence="2">TolC family protein</fullName>
    </submittedName>
</protein>
<evidence type="ECO:0000313" key="2">
    <source>
        <dbReference type="EMBL" id="NEY91166.1"/>
    </source>
</evidence>